<dbReference type="Gene3D" id="1.10.510.10">
    <property type="entry name" value="Transferase(Phosphotransferase) domain 1"/>
    <property type="match status" value="1"/>
</dbReference>
<feature type="compositionally biased region" description="Basic and acidic residues" evidence="14">
    <location>
        <begin position="1004"/>
        <end position="1016"/>
    </location>
</feature>
<evidence type="ECO:0000256" key="1">
    <source>
        <dbReference type="ARBA" id="ARBA00004479"/>
    </source>
</evidence>
<dbReference type="InterPro" id="IPR036116">
    <property type="entry name" value="FN3_sf"/>
</dbReference>
<sequence length="1061" mass="118639">MRFFLGFILMSIGTIFGGTSDGFIILTEPSSESNLCRAQCISRCQLEGDDVIVPLDGSLEQCISVECDPYLSDSWVGSICDNDPDCIARCGFNISRNDTELQPNLPNVTIQASASPYTVELLWGNDDHEFETEVAAPEKKVIISTVGDPIFVLENKAKKDMAWTFVDFTTETKFFQEAPDVCEAYSYRVAAVNAFGTKGFSEPVIRSNLPVPDTISSLSKGDIQFEDSYFVVFVQWEAPEGWLEDDIDRYVLTTTNHFCEDGNTGPPTPIYNPTDDSLKQFRIRIFHLGYLCTYRFTVEPVSRCGVFGDNFTFDIPLTNCSGIPGFICPPRPTKRPGAVKHVIIDASQGNPVTVHWGEPDLGTFPYIKEYALQWGPLDTNNPIFEIIAIVEDRKAVPGYITTTSFSVNNTDILYGFQIYPLSPDEEYGDIRWGMLSTTTFIVPSSTIASSTERSTIDEVDDKHLSKPPNHIGYVPTPTSSRNEDLDSNVVLTIVVPLVAIVMGVMVASFMIYRRRRIKSQRRRQREMEFEVNKLYTPMGDAANVTDDKWEIAHERLVFGEVLGRGAFGQVSKGYIKGEAPKNMNTANQDALIRAQSINKPVAIKMIHEYALESSKEEFTKEINLMKKIGSHPNVVSMIGCCTIHEPICLIVEHVPDGDLLHYLRKHRINLLKDGGSKNSTSDGSEDTSVVQVLDMLSFARQIAMGMDFLSDKGFVHRDLAARNILVGQNKTVKISDFGLTRSVYNDNVYVPQKGGKLPLKWMSIEAISDLTFTSASDVWSYGIVIFEIITMGGTPYPTIANMDLLKLLRDGYRMEKPDNCPDDLYDLMIRCWKVNPSDRPTFAELKIDLERMMEENSNVDYMDFSLDESKDYYVFEESQQSESVLCEEKWAGLGPPIEVAPGVDNDGFDRQSLEEETPNGQQRGVNNTDTKIGNAGGSIDADVTVIIIEDSNATVVDTTTVTNERTQAEAPGTSESMDRLRLRSLSETDTEHSNSDEWLIKKRNDSQPNLKHDAYPKKAKNNISNDESRELQILGRNNSDECLMLSIGKHASKLNIGMTRL</sequence>
<dbReference type="GO" id="GO:0043235">
    <property type="term" value="C:receptor complex"/>
    <property type="evidence" value="ECO:0007669"/>
    <property type="project" value="TreeGrafter"/>
</dbReference>
<evidence type="ECO:0000256" key="6">
    <source>
        <dbReference type="ARBA" id="ARBA00022741"/>
    </source>
</evidence>
<dbReference type="InterPro" id="IPR020635">
    <property type="entry name" value="Tyr_kinase_cat_dom"/>
</dbReference>
<feature type="signal peptide" evidence="16">
    <location>
        <begin position="1"/>
        <end position="17"/>
    </location>
</feature>
<proteinExistence type="predicted"/>
<dbReference type="FunFam" id="1.10.510.10:FF:000190">
    <property type="entry name" value="Proto-oncogene tyrosine-protein kinase receptor Ret"/>
    <property type="match status" value="1"/>
</dbReference>
<evidence type="ECO:0000256" key="8">
    <source>
        <dbReference type="ARBA" id="ARBA00022840"/>
    </source>
</evidence>
<feature type="chain" id="PRO_5043411647" description="receptor protein-tyrosine kinase" evidence="16">
    <location>
        <begin position="18"/>
        <end position="1061"/>
    </location>
</feature>
<comment type="caution">
    <text evidence="17">The sequence shown here is derived from an EMBL/GenBank/DDBJ whole genome shotgun (WGS) entry which is preliminary data.</text>
</comment>
<evidence type="ECO:0000256" key="15">
    <source>
        <dbReference type="SAM" id="Phobius"/>
    </source>
</evidence>
<evidence type="ECO:0000256" key="12">
    <source>
        <dbReference type="ARBA" id="ARBA00023180"/>
    </source>
</evidence>
<evidence type="ECO:0000256" key="14">
    <source>
        <dbReference type="SAM" id="MobiDB-lite"/>
    </source>
</evidence>
<dbReference type="GO" id="GO:0007169">
    <property type="term" value="P:cell surface receptor protein tyrosine kinase signaling pathway"/>
    <property type="evidence" value="ECO:0007669"/>
    <property type="project" value="TreeGrafter"/>
</dbReference>
<keyword evidence="11" id="KW-0829">Tyrosine-protein kinase</keyword>
<comment type="subcellular location">
    <subcellularLocation>
        <location evidence="1">Membrane</location>
        <topology evidence="1">Single-pass type I membrane protein</topology>
    </subcellularLocation>
</comment>
<dbReference type="EC" id="2.7.10.1" evidence="2"/>
<evidence type="ECO:0000256" key="10">
    <source>
        <dbReference type="ARBA" id="ARBA00023136"/>
    </source>
</evidence>
<evidence type="ECO:0000256" key="9">
    <source>
        <dbReference type="ARBA" id="ARBA00022989"/>
    </source>
</evidence>
<dbReference type="Proteomes" id="UP000749559">
    <property type="component" value="Unassembled WGS sequence"/>
</dbReference>
<dbReference type="SUPFAM" id="SSF49265">
    <property type="entry name" value="Fibronectin type III"/>
    <property type="match status" value="1"/>
</dbReference>
<evidence type="ECO:0000256" key="5">
    <source>
        <dbReference type="ARBA" id="ARBA00022729"/>
    </source>
</evidence>
<dbReference type="GO" id="GO:0005524">
    <property type="term" value="F:ATP binding"/>
    <property type="evidence" value="ECO:0007669"/>
    <property type="project" value="UniProtKB-KW"/>
</dbReference>
<dbReference type="EMBL" id="CAIIXF020000008">
    <property type="protein sequence ID" value="CAH1791171.1"/>
    <property type="molecule type" value="Genomic_DNA"/>
</dbReference>
<keyword evidence="18" id="KW-1185">Reference proteome</keyword>
<accession>A0A8J1XXK4</accession>
<dbReference type="InterPro" id="IPR011009">
    <property type="entry name" value="Kinase-like_dom_sf"/>
</dbReference>
<feature type="compositionally biased region" description="Polar residues" evidence="14">
    <location>
        <begin position="918"/>
        <end position="931"/>
    </location>
</feature>
<keyword evidence="8" id="KW-0067">ATP-binding</keyword>
<name>A0A8J1XXK4_OWEFU</name>
<dbReference type="PANTHER" id="PTHR24416:SF583">
    <property type="entry name" value="RECEPTOR PROTEIN-TYROSINE KINASE"/>
    <property type="match status" value="1"/>
</dbReference>
<keyword evidence="7" id="KW-0418">Kinase</keyword>
<evidence type="ECO:0000256" key="11">
    <source>
        <dbReference type="ARBA" id="ARBA00023137"/>
    </source>
</evidence>
<feature type="region of interest" description="Disordered" evidence="14">
    <location>
        <begin position="1004"/>
        <end position="1024"/>
    </location>
</feature>
<dbReference type="InterPro" id="IPR008266">
    <property type="entry name" value="Tyr_kinase_AS"/>
</dbReference>
<comment type="catalytic activity">
    <reaction evidence="13">
        <text>L-tyrosyl-[protein] + ATP = O-phospho-L-tyrosyl-[protein] + ADP + H(+)</text>
        <dbReference type="Rhea" id="RHEA:10596"/>
        <dbReference type="Rhea" id="RHEA-COMP:10136"/>
        <dbReference type="Rhea" id="RHEA-COMP:20101"/>
        <dbReference type="ChEBI" id="CHEBI:15378"/>
        <dbReference type="ChEBI" id="CHEBI:30616"/>
        <dbReference type="ChEBI" id="CHEBI:46858"/>
        <dbReference type="ChEBI" id="CHEBI:61978"/>
        <dbReference type="ChEBI" id="CHEBI:456216"/>
        <dbReference type="EC" id="2.7.10.1"/>
    </reaction>
</comment>
<dbReference type="PROSITE" id="PS00109">
    <property type="entry name" value="PROTEIN_KINASE_TYR"/>
    <property type="match status" value="1"/>
</dbReference>
<dbReference type="OrthoDB" id="5984265at2759"/>
<reference evidence="17" key="1">
    <citation type="submission" date="2022-03" db="EMBL/GenBank/DDBJ databases">
        <authorList>
            <person name="Martin C."/>
        </authorList>
    </citation>
    <scope>NUCLEOTIDE SEQUENCE</scope>
</reference>
<evidence type="ECO:0000256" key="4">
    <source>
        <dbReference type="ARBA" id="ARBA00022692"/>
    </source>
</evidence>
<evidence type="ECO:0000256" key="16">
    <source>
        <dbReference type="SAM" id="SignalP"/>
    </source>
</evidence>
<dbReference type="SMART" id="SM00219">
    <property type="entry name" value="TyrKc"/>
    <property type="match status" value="1"/>
</dbReference>
<dbReference type="Gene3D" id="3.30.200.20">
    <property type="entry name" value="Phosphorylase Kinase, domain 1"/>
    <property type="match status" value="1"/>
</dbReference>
<dbReference type="InterPro" id="IPR001245">
    <property type="entry name" value="Ser-Thr/Tyr_kinase_cat_dom"/>
</dbReference>
<protein>
    <recommendedName>
        <fullName evidence="2">receptor protein-tyrosine kinase</fullName>
        <ecNumber evidence="2">2.7.10.1</ecNumber>
    </recommendedName>
</protein>
<evidence type="ECO:0000256" key="3">
    <source>
        <dbReference type="ARBA" id="ARBA00022679"/>
    </source>
</evidence>
<dbReference type="AlphaFoldDB" id="A0A8J1XXK4"/>
<keyword evidence="4 15" id="KW-0812">Transmembrane</keyword>
<dbReference type="GO" id="GO:0005886">
    <property type="term" value="C:plasma membrane"/>
    <property type="evidence" value="ECO:0007669"/>
    <property type="project" value="TreeGrafter"/>
</dbReference>
<feature type="transmembrane region" description="Helical" evidence="15">
    <location>
        <begin position="489"/>
        <end position="512"/>
    </location>
</feature>
<keyword evidence="6" id="KW-0547">Nucleotide-binding</keyword>
<evidence type="ECO:0000256" key="2">
    <source>
        <dbReference type="ARBA" id="ARBA00011902"/>
    </source>
</evidence>
<organism evidence="17 18">
    <name type="scientific">Owenia fusiformis</name>
    <name type="common">Polychaete worm</name>
    <dbReference type="NCBI Taxonomy" id="6347"/>
    <lineage>
        <taxon>Eukaryota</taxon>
        <taxon>Metazoa</taxon>
        <taxon>Spiralia</taxon>
        <taxon>Lophotrochozoa</taxon>
        <taxon>Annelida</taxon>
        <taxon>Polychaeta</taxon>
        <taxon>Sedentaria</taxon>
        <taxon>Canalipalpata</taxon>
        <taxon>Sabellida</taxon>
        <taxon>Oweniida</taxon>
        <taxon>Oweniidae</taxon>
        <taxon>Owenia</taxon>
    </lineage>
</organism>
<dbReference type="SUPFAM" id="SSF56112">
    <property type="entry name" value="Protein kinase-like (PK-like)"/>
    <property type="match status" value="1"/>
</dbReference>
<dbReference type="GO" id="GO:0004714">
    <property type="term" value="F:transmembrane receptor protein tyrosine kinase activity"/>
    <property type="evidence" value="ECO:0007669"/>
    <property type="project" value="UniProtKB-EC"/>
</dbReference>
<evidence type="ECO:0000256" key="7">
    <source>
        <dbReference type="ARBA" id="ARBA00022777"/>
    </source>
</evidence>
<gene>
    <name evidence="17" type="ORF">OFUS_LOCUS16286</name>
</gene>
<feature type="region of interest" description="Disordered" evidence="14">
    <location>
        <begin position="896"/>
        <end position="933"/>
    </location>
</feature>
<evidence type="ECO:0000313" key="17">
    <source>
        <dbReference type="EMBL" id="CAH1791171.1"/>
    </source>
</evidence>
<evidence type="ECO:0000256" key="13">
    <source>
        <dbReference type="ARBA" id="ARBA00051243"/>
    </source>
</evidence>
<keyword evidence="10 15" id="KW-0472">Membrane</keyword>
<keyword evidence="5 16" id="KW-0732">Signal</keyword>
<dbReference type="InterPro" id="IPR050122">
    <property type="entry name" value="RTK"/>
</dbReference>
<keyword evidence="3" id="KW-0808">Transferase</keyword>
<dbReference type="PANTHER" id="PTHR24416">
    <property type="entry name" value="TYROSINE-PROTEIN KINASE RECEPTOR"/>
    <property type="match status" value="1"/>
</dbReference>
<dbReference type="Pfam" id="PF07714">
    <property type="entry name" value="PK_Tyr_Ser-Thr"/>
    <property type="match status" value="1"/>
</dbReference>
<dbReference type="InterPro" id="IPR000719">
    <property type="entry name" value="Prot_kinase_dom"/>
</dbReference>
<dbReference type="CDD" id="cd00192">
    <property type="entry name" value="PTKc"/>
    <property type="match status" value="1"/>
</dbReference>
<dbReference type="PRINTS" id="PR00109">
    <property type="entry name" value="TYRKINASE"/>
</dbReference>
<keyword evidence="12" id="KW-0325">Glycoprotein</keyword>
<evidence type="ECO:0000313" key="18">
    <source>
        <dbReference type="Proteomes" id="UP000749559"/>
    </source>
</evidence>
<keyword evidence="9 15" id="KW-1133">Transmembrane helix</keyword>
<dbReference type="PROSITE" id="PS50011">
    <property type="entry name" value="PROTEIN_KINASE_DOM"/>
    <property type="match status" value="1"/>
</dbReference>